<dbReference type="Proteomes" id="UP001165121">
    <property type="component" value="Unassembled WGS sequence"/>
</dbReference>
<keyword evidence="1" id="KW-1133">Transmembrane helix</keyword>
<feature type="transmembrane region" description="Helical" evidence="1">
    <location>
        <begin position="207"/>
        <end position="226"/>
    </location>
</feature>
<dbReference type="AlphaFoldDB" id="A0A9W6WUA4"/>
<name>A0A9W6WUA4_9STRA</name>
<feature type="transmembrane region" description="Helical" evidence="1">
    <location>
        <begin position="60"/>
        <end position="79"/>
    </location>
</feature>
<evidence type="ECO:0000256" key="1">
    <source>
        <dbReference type="SAM" id="Phobius"/>
    </source>
</evidence>
<evidence type="ECO:0000313" key="3">
    <source>
        <dbReference type="EMBL" id="GMF27606.1"/>
    </source>
</evidence>
<comment type="caution">
    <text evidence="3">The sequence shown here is derived from an EMBL/GenBank/DDBJ whole genome shotgun (WGS) entry which is preliminary data.</text>
</comment>
<organism evidence="3 4">
    <name type="scientific">Phytophthora fragariaefolia</name>
    <dbReference type="NCBI Taxonomy" id="1490495"/>
    <lineage>
        <taxon>Eukaryota</taxon>
        <taxon>Sar</taxon>
        <taxon>Stramenopiles</taxon>
        <taxon>Oomycota</taxon>
        <taxon>Peronosporomycetes</taxon>
        <taxon>Peronosporales</taxon>
        <taxon>Peronosporaceae</taxon>
        <taxon>Phytophthora</taxon>
    </lineage>
</organism>
<feature type="domain" description="WLGC" evidence="2">
    <location>
        <begin position="451"/>
        <end position="481"/>
    </location>
</feature>
<dbReference type="SUPFAM" id="SSF52058">
    <property type="entry name" value="L domain-like"/>
    <property type="match status" value="1"/>
</dbReference>
<reference evidence="3" key="1">
    <citation type="submission" date="2023-04" db="EMBL/GenBank/DDBJ databases">
        <title>Phytophthora fragariaefolia NBRC 109709.</title>
        <authorList>
            <person name="Ichikawa N."/>
            <person name="Sato H."/>
            <person name="Tonouchi N."/>
        </authorList>
    </citation>
    <scope>NUCLEOTIDE SEQUENCE</scope>
    <source>
        <strain evidence="3">NBRC 109709</strain>
    </source>
</reference>
<keyword evidence="4" id="KW-1185">Reference proteome</keyword>
<keyword evidence="1" id="KW-0472">Membrane</keyword>
<feature type="transmembrane region" description="Helical" evidence="1">
    <location>
        <begin position="35"/>
        <end position="54"/>
    </location>
</feature>
<dbReference type="PANTHER" id="PTHR47186:SF3">
    <property type="entry name" value="OS09G0267800 PROTEIN"/>
    <property type="match status" value="1"/>
</dbReference>
<dbReference type="OrthoDB" id="166170at2759"/>
<dbReference type="EMBL" id="BSXT01000441">
    <property type="protein sequence ID" value="GMF27606.1"/>
    <property type="molecule type" value="Genomic_DNA"/>
</dbReference>
<protein>
    <submittedName>
        <fullName evidence="3">Unnamed protein product</fullName>
    </submittedName>
</protein>
<gene>
    <name evidence="3" type="ORF">Pfra01_000552300</name>
</gene>
<dbReference type="PANTHER" id="PTHR47186">
    <property type="entry name" value="LEUCINE-RICH REPEAT-CONTAINING PROTEIN 57"/>
    <property type="match status" value="1"/>
</dbReference>
<proteinExistence type="predicted"/>
<accession>A0A9W6WUA4</accession>
<dbReference type="Gene3D" id="3.80.10.10">
    <property type="entry name" value="Ribonuclease Inhibitor"/>
    <property type="match status" value="1"/>
</dbReference>
<dbReference type="Pfam" id="PF26605">
    <property type="entry name" value="WLGC"/>
    <property type="match status" value="1"/>
</dbReference>
<evidence type="ECO:0000259" key="2">
    <source>
        <dbReference type="Pfam" id="PF26605"/>
    </source>
</evidence>
<dbReference type="InterPro" id="IPR032675">
    <property type="entry name" value="LRR_dom_sf"/>
</dbReference>
<dbReference type="InterPro" id="IPR058256">
    <property type="entry name" value="WLGC"/>
</dbReference>
<evidence type="ECO:0000313" key="4">
    <source>
        <dbReference type="Proteomes" id="UP001165121"/>
    </source>
</evidence>
<keyword evidence="1" id="KW-0812">Transmembrane</keyword>
<sequence length="481" mass="55008">MFGWFWSDYCRPLRWTCLNLYFRPSHCTPISRKGFQLQSFTIIPFCYFVIGWLQATEASVIFDLFFAVFAPLVVLLYYIKTFKFDRAEFMTRIDTLSPSSFDNVARIFGDPSQISSFCSAFHYLQFSSGTSLFYKSALNLLSLYKWHKIIKTLIQNYHERQIERKRKALIKPVLHESRTGSIVAVITKKLSKTLTKPKVGKHFFPKLLLSMVFFVAGVCSFVYSIGSVASTTDLCKKYEKCVLASYQWNFGKKHCTCLVFADRETSPTTYAEWTNPVDTTSNLAELAIAGQLRIVQIINRAVPELPRELKKCRNLEQLILVYTKTQHLPDWMSEFSHLEHVEGDYTNRRLELVADGIFDRMSHLNFLHFGVHPNLEKLPSLSSLKSLRYLALAVMDSLAEIPSFEGLSQLGDIIIAHIPRAASLPSLEQLDNLKSLVVTSRSAMCCNGYFTGSYINMRKLQIERNVGDVCNPNVEAWLGCT</sequence>